<dbReference type="SUPFAM" id="SSF46689">
    <property type="entry name" value="Homeodomain-like"/>
    <property type="match status" value="1"/>
</dbReference>
<name>A0AA97GSZ6_9ACTN</name>
<dbReference type="GO" id="GO:0003700">
    <property type="term" value="F:DNA-binding transcription factor activity"/>
    <property type="evidence" value="ECO:0007669"/>
    <property type="project" value="TreeGrafter"/>
</dbReference>
<dbReference type="EMBL" id="CP128986">
    <property type="protein sequence ID" value="WOC11081.1"/>
    <property type="molecule type" value="Genomic_DNA"/>
</dbReference>
<dbReference type="RefSeq" id="WP_420040421.1">
    <property type="nucleotide sequence ID" value="NZ_CP128986.1"/>
</dbReference>
<dbReference type="PANTHER" id="PTHR30055">
    <property type="entry name" value="HTH-TYPE TRANSCRIPTIONAL REGULATOR RUTR"/>
    <property type="match status" value="1"/>
</dbReference>
<gene>
    <name evidence="5" type="ORF">MP11Mi_01440</name>
</gene>
<dbReference type="GO" id="GO:0000976">
    <property type="term" value="F:transcription cis-regulatory region binding"/>
    <property type="evidence" value="ECO:0007669"/>
    <property type="project" value="TreeGrafter"/>
</dbReference>
<dbReference type="PROSITE" id="PS50977">
    <property type="entry name" value="HTH_TETR_2"/>
    <property type="match status" value="1"/>
</dbReference>
<evidence type="ECO:0000256" key="1">
    <source>
        <dbReference type="ARBA" id="ARBA00023125"/>
    </source>
</evidence>
<evidence type="ECO:0000256" key="3">
    <source>
        <dbReference type="SAM" id="MobiDB-lite"/>
    </source>
</evidence>
<feature type="region of interest" description="Disordered" evidence="3">
    <location>
        <begin position="1"/>
        <end position="20"/>
    </location>
</feature>
<protein>
    <recommendedName>
        <fullName evidence="4">HTH tetR-type domain-containing protein</fullName>
    </recommendedName>
</protein>
<dbReference type="PANTHER" id="PTHR30055:SF226">
    <property type="entry name" value="HTH-TYPE TRANSCRIPTIONAL REGULATOR PKSA"/>
    <property type="match status" value="1"/>
</dbReference>
<dbReference type="AlphaFoldDB" id="A0AA97GSZ6"/>
<keyword evidence="1 2" id="KW-0238">DNA-binding</keyword>
<feature type="domain" description="HTH tetR-type" evidence="4">
    <location>
        <begin position="25"/>
        <end position="85"/>
    </location>
</feature>
<sequence length="216" mass="23713">MTAEALIKPSSPAERGVGRRTEKLAAKRDELARAAFKTLSELGYAGTSLREIAANSEYSHGVLHYYFSDKLDLIAHCVALYKSECVASYDDVLDDVDDAEALRGRFVRRLVETMTDDLPTHKLWYDLRLQAMFEPSLVAGVREIDAALETMIWRVVSRYGELLGSVPLLDSAGVYASFDGPFERAVRRSALGEEDAGADLAAQLDGLLCAVVPARP</sequence>
<proteinExistence type="predicted"/>
<dbReference type="Gene3D" id="1.10.357.10">
    <property type="entry name" value="Tetracycline Repressor, domain 2"/>
    <property type="match status" value="1"/>
</dbReference>
<feature type="DNA-binding region" description="H-T-H motif" evidence="2">
    <location>
        <begin position="48"/>
        <end position="67"/>
    </location>
</feature>
<reference evidence="5" key="1">
    <citation type="submission" date="2023-06" db="EMBL/GenBank/DDBJ databases">
        <title>Gordonia sp. nov. and Pseudochrobactrum sp. nov., two species isolated from the burying beetle Nicrophorus vespilloides.</title>
        <authorList>
            <person name="Poehlein A."/>
            <person name="Guzman J."/>
            <person name="Daniel R."/>
            <person name="Vilcinskas A."/>
        </authorList>
    </citation>
    <scope>NUCLEOTIDE SEQUENCE</scope>
    <source>
        <strain evidence="5">MP11Mi</strain>
    </source>
</reference>
<dbReference type="InterPro" id="IPR001647">
    <property type="entry name" value="HTH_TetR"/>
</dbReference>
<evidence type="ECO:0000313" key="5">
    <source>
        <dbReference type="EMBL" id="WOC11081.1"/>
    </source>
</evidence>
<dbReference type="InterPro" id="IPR050109">
    <property type="entry name" value="HTH-type_TetR-like_transc_reg"/>
</dbReference>
<dbReference type="InterPro" id="IPR009057">
    <property type="entry name" value="Homeodomain-like_sf"/>
</dbReference>
<accession>A0AA97GSZ6</accession>
<evidence type="ECO:0000256" key="2">
    <source>
        <dbReference type="PROSITE-ProRule" id="PRU00335"/>
    </source>
</evidence>
<evidence type="ECO:0000259" key="4">
    <source>
        <dbReference type="PROSITE" id="PS50977"/>
    </source>
</evidence>
<dbReference type="Pfam" id="PF00440">
    <property type="entry name" value="TetR_N"/>
    <property type="match status" value="1"/>
</dbReference>
<organism evidence="5">
    <name type="scientific">Gordonia sp. MP11Mi</name>
    <dbReference type="NCBI Taxonomy" id="3022769"/>
    <lineage>
        <taxon>Bacteria</taxon>
        <taxon>Bacillati</taxon>
        <taxon>Actinomycetota</taxon>
        <taxon>Actinomycetes</taxon>
        <taxon>Mycobacteriales</taxon>
        <taxon>Gordoniaceae</taxon>
        <taxon>Gordonia</taxon>
    </lineage>
</organism>